<dbReference type="Pfam" id="PF08439">
    <property type="entry name" value="Peptidase_M3_N"/>
    <property type="match status" value="1"/>
</dbReference>
<dbReference type="InterPro" id="IPR004438">
    <property type="entry name" value="Peptidase_M3B"/>
</dbReference>
<proteinExistence type="inferred from homology"/>
<feature type="domain" description="Oligopeptidase F N-terminal" evidence="9">
    <location>
        <begin position="143"/>
        <end position="212"/>
    </location>
</feature>
<name>A0ABU3NUG5_9FIRM</name>
<feature type="signal peptide" evidence="7">
    <location>
        <begin position="1"/>
        <end position="25"/>
    </location>
</feature>
<evidence type="ECO:0000256" key="5">
    <source>
        <dbReference type="ARBA" id="ARBA00023049"/>
    </source>
</evidence>
<dbReference type="SUPFAM" id="SSF55486">
    <property type="entry name" value="Metalloproteases ('zincins'), catalytic domain"/>
    <property type="match status" value="1"/>
</dbReference>
<evidence type="ECO:0000259" key="9">
    <source>
        <dbReference type="Pfam" id="PF08439"/>
    </source>
</evidence>
<evidence type="ECO:0000313" key="10">
    <source>
        <dbReference type="EMBL" id="MDT8900469.1"/>
    </source>
</evidence>
<dbReference type="EC" id="3.4.24.-" evidence="6"/>
<sequence>MRILAMAILPFFLGTMLLSSTTVEAGPPAGGKVPERSEISAEFKWRLTDIYADESSWQADFEKLKAQLPEITQFRGKLGNAASDLAACLKKRDEIGVTAGKLYAYARMHRDENTADAKYQGMTGKIETLLAEAGAATAYIEPEILAIPEAKLADYRKQEPGLKDYSFYFDNLLRQKKHVLSPAEEEILSRSTEATSAAENAFNMLAHADMRFPEVTDEDGKKVQLSEGRYRSFIMSPDRNVREEAFKGLFDTYNQYRNTFAATLGGNVKKNIFYAKTRKYKTTLESSLEADNVPQAVYDNLITTVHANLGPLHRYVALKKKALAVDEMHMYDLYTPLIRDVKLTYEYDEALKVIHTALAPLGPEYAGILDKSFTSGWMDVYENKGKQTGAYSWGVYGAHPFVLLNYHNRYDDVSTIAHELGHAIHSYYSHKSQPYATSQYTTFTAEVASTTNEILLIDHMLKTTTDKRVRLYLINQYLEAVRATVYRQTMFAEFEKMIYAKAEEGETLTADLLDAMWQELNEKYYGPDIVVDKEINVEWARIPHFYWDFYVYQYVTGYAAATALAEQIQKEGHPAQQRYINFLKSGGSDYSIEILKRAGVDMSTPKPIEVTLQKFSSLLDELEKILSES</sequence>
<dbReference type="Gene3D" id="1.10.1370.20">
    <property type="entry name" value="Oligoendopeptidase f, C-terminal domain"/>
    <property type="match status" value="1"/>
</dbReference>
<gene>
    <name evidence="10" type="primary">pepF</name>
    <name evidence="10" type="ORF">Q4T40_04325</name>
</gene>
<evidence type="ECO:0000256" key="6">
    <source>
        <dbReference type="RuleBase" id="RU368091"/>
    </source>
</evidence>
<evidence type="ECO:0000256" key="4">
    <source>
        <dbReference type="ARBA" id="ARBA00022833"/>
    </source>
</evidence>
<keyword evidence="2 6" id="KW-0479">Metal-binding</keyword>
<evidence type="ECO:0000256" key="2">
    <source>
        <dbReference type="ARBA" id="ARBA00022723"/>
    </source>
</evidence>
<protein>
    <recommendedName>
        <fullName evidence="6">Oligopeptidase F</fullName>
        <ecNumber evidence="6">3.4.24.-</ecNumber>
    </recommendedName>
</protein>
<dbReference type="Pfam" id="PF01432">
    <property type="entry name" value="Peptidase_M3"/>
    <property type="match status" value="1"/>
</dbReference>
<keyword evidence="5 6" id="KW-0482">Metalloprotease</keyword>
<keyword evidence="11" id="KW-1185">Reference proteome</keyword>
<dbReference type="EMBL" id="JAUOZS010000001">
    <property type="protein sequence ID" value="MDT8900469.1"/>
    <property type="molecule type" value="Genomic_DNA"/>
</dbReference>
<comment type="caution">
    <text evidence="10">The sequence shown here is derived from an EMBL/GenBank/DDBJ whole genome shotgun (WGS) entry which is preliminary data.</text>
</comment>
<keyword evidence="1 6" id="KW-0645">Protease</keyword>
<evidence type="ECO:0000256" key="1">
    <source>
        <dbReference type="ARBA" id="ARBA00022670"/>
    </source>
</evidence>
<dbReference type="CDD" id="cd09608">
    <property type="entry name" value="M3B_PepF"/>
    <property type="match status" value="1"/>
</dbReference>
<dbReference type="InterPro" id="IPR045090">
    <property type="entry name" value="Pept_M3A_M3B"/>
</dbReference>
<evidence type="ECO:0000313" key="11">
    <source>
        <dbReference type="Proteomes" id="UP001254848"/>
    </source>
</evidence>
<keyword evidence="7" id="KW-0732">Signal</keyword>
<organism evidence="10 11">
    <name type="scientific">Anaeroselena agilis</name>
    <dbReference type="NCBI Taxonomy" id="3063788"/>
    <lineage>
        <taxon>Bacteria</taxon>
        <taxon>Bacillati</taxon>
        <taxon>Bacillota</taxon>
        <taxon>Negativicutes</taxon>
        <taxon>Acetonemataceae</taxon>
        <taxon>Anaeroselena</taxon>
    </lineage>
</organism>
<dbReference type="PANTHER" id="PTHR11804">
    <property type="entry name" value="PROTEASE M3 THIMET OLIGOPEPTIDASE-RELATED"/>
    <property type="match status" value="1"/>
</dbReference>
<comment type="function">
    <text evidence="6">Has oligopeptidase activity and degrades a variety of small bioactive peptides.</text>
</comment>
<evidence type="ECO:0000259" key="8">
    <source>
        <dbReference type="Pfam" id="PF01432"/>
    </source>
</evidence>
<feature type="chain" id="PRO_5045685945" description="Oligopeptidase F" evidence="7">
    <location>
        <begin position="26"/>
        <end position="629"/>
    </location>
</feature>
<keyword evidence="3 6" id="KW-0378">Hydrolase</keyword>
<accession>A0ABU3NUG5</accession>
<comment type="similarity">
    <text evidence="6">Belongs to the peptidase M3B family.</text>
</comment>
<evidence type="ECO:0000256" key="3">
    <source>
        <dbReference type="ARBA" id="ARBA00022801"/>
    </source>
</evidence>
<comment type="cofactor">
    <cofactor evidence="6">
        <name>Zn(2+)</name>
        <dbReference type="ChEBI" id="CHEBI:29105"/>
    </cofactor>
    <text evidence="6">Binds 1 zinc ion.</text>
</comment>
<dbReference type="Gene3D" id="1.10.287.830">
    <property type="entry name" value="putative peptidase helix hairpin domain like"/>
    <property type="match status" value="1"/>
</dbReference>
<reference evidence="10 11" key="1">
    <citation type="submission" date="2023-07" db="EMBL/GenBank/DDBJ databases">
        <title>The novel representative of Negativicutes class, Anaeroselena agilis gen. nov. sp. nov.</title>
        <authorList>
            <person name="Prokofeva M.I."/>
            <person name="Elcheninov A.G."/>
            <person name="Klyukina A."/>
            <person name="Kublanov I.V."/>
            <person name="Frolov E.N."/>
            <person name="Podosokorskaya O.A."/>
        </authorList>
    </citation>
    <scope>NUCLEOTIDE SEQUENCE [LARGE SCALE GENOMIC DNA]</scope>
    <source>
        <strain evidence="10 11">4137-cl</strain>
    </source>
</reference>
<dbReference type="InterPro" id="IPR042088">
    <property type="entry name" value="OligoPept_F_C"/>
</dbReference>
<dbReference type="Proteomes" id="UP001254848">
    <property type="component" value="Unassembled WGS sequence"/>
</dbReference>
<feature type="domain" description="Peptidase M3A/M3B catalytic" evidence="8">
    <location>
        <begin position="235"/>
        <end position="611"/>
    </location>
</feature>
<dbReference type="InterPro" id="IPR013647">
    <property type="entry name" value="OligopepF_N_dom"/>
</dbReference>
<dbReference type="PANTHER" id="PTHR11804:SF84">
    <property type="entry name" value="SACCHAROLYSIN"/>
    <property type="match status" value="1"/>
</dbReference>
<dbReference type="NCBIfam" id="TIGR00181">
    <property type="entry name" value="pepF"/>
    <property type="match status" value="1"/>
</dbReference>
<evidence type="ECO:0000256" key="7">
    <source>
        <dbReference type="SAM" id="SignalP"/>
    </source>
</evidence>
<dbReference type="Gene3D" id="1.20.140.70">
    <property type="entry name" value="Oligopeptidase f, N-terminal domain"/>
    <property type="match status" value="1"/>
</dbReference>
<keyword evidence="4 6" id="KW-0862">Zinc</keyword>
<dbReference type="InterPro" id="IPR001567">
    <property type="entry name" value="Pept_M3A_M3B_dom"/>
</dbReference>